<name>A0AAW2R048_SESRA</name>
<dbReference type="EMBL" id="JACGWJ010000014">
    <property type="protein sequence ID" value="KAL0373670.1"/>
    <property type="molecule type" value="Genomic_DNA"/>
</dbReference>
<dbReference type="PANTHER" id="PTHR33790">
    <property type="entry name" value="OS05G0344200 PROTEIN"/>
    <property type="match status" value="1"/>
</dbReference>
<comment type="caution">
    <text evidence="1">The sequence shown here is derived from an EMBL/GenBank/DDBJ whole genome shotgun (WGS) entry which is preliminary data.</text>
</comment>
<protein>
    <submittedName>
        <fullName evidence="1">Uncharacterized protein</fullName>
    </submittedName>
</protein>
<reference evidence="1" key="1">
    <citation type="submission" date="2020-06" db="EMBL/GenBank/DDBJ databases">
        <authorList>
            <person name="Li T."/>
            <person name="Hu X."/>
            <person name="Zhang T."/>
            <person name="Song X."/>
            <person name="Zhang H."/>
            <person name="Dai N."/>
            <person name="Sheng W."/>
            <person name="Hou X."/>
            <person name="Wei L."/>
        </authorList>
    </citation>
    <scope>NUCLEOTIDE SEQUENCE</scope>
    <source>
        <strain evidence="1">G02</strain>
        <tissue evidence="1">Leaf</tissue>
    </source>
</reference>
<reference evidence="1" key="2">
    <citation type="journal article" date="2024" name="Plant">
        <title>Genomic evolution and insights into agronomic trait innovations of Sesamum species.</title>
        <authorList>
            <person name="Miao H."/>
            <person name="Wang L."/>
            <person name="Qu L."/>
            <person name="Liu H."/>
            <person name="Sun Y."/>
            <person name="Le M."/>
            <person name="Wang Q."/>
            <person name="Wei S."/>
            <person name="Zheng Y."/>
            <person name="Lin W."/>
            <person name="Duan Y."/>
            <person name="Cao H."/>
            <person name="Xiong S."/>
            <person name="Wang X."/>
            <person name="Wei L."/>
            <person name="Li C."/>
            <person name="Ma Q."/>
            <person name="Ju M."/>
            <person name="Zhao R."/>
            <person name="Li G."/>
            <person name="Mu C."/>
            <person name="Tian Q."/>
            <person name="Mei H."/>
            <person name="Zhang T."/>
            <person name="Gao T."/>
            <person name="Zhang H."/>
        </authorList>
    </citation>
    <scope>NUCLEOTIDE SEQUENCE</scope>
    <source>
        <strain evidence="1">G02</strain>
    </source>
</reference>
<accession>A0AAW2R048</accession>
<proteinExistence type="predicted"/>
<sequence length="147" mass="16744">MPSYYGSSKVSPSITHTFSEVDCPDLCRTFSSCEGLLKGNTPSFFLKITNTPLEMKKVFKNRRSEFGQISQKKRLCEKMETSALNPNAPIFVLSAYLIVEDFSDEWWDLVQSSPWFHNYWLRACSFDFTSDDVVTDKAITDAVAKGK</sequence>
<gene>
    <name evidence="1" type="ORF">Sradi_3282700</name>
</gene>
<evidence type="ECO:0000313" key="1">
    <source>
        <dbReference type="EMBL" id="KAL0373670.1"/>
    </source>
</evidence>
<dbReference type="InterPro" id="IPR040414">
    <property type="entry name" value="CID1/CID2"/>
</dbReference>
<dbReference type="AlphaFoldDB" id="A0AAW2R048"/>
<organism evidence="1">
    <name type="scientific">Sesamum radiatum</name>
    <name type="common">Black benniseed</name>
    <dbReference type="NCBI Taxonomy" id="300843"/>
    <lineage>
        <taxon>Eukaryota</taxon>
        <taxon>Viridiplantae</taxon>
        <taxon>Streptophyta</taxon>
        <taxon>Embryophyta</taxon>
        <taxon>Tracheophyta</taxon>
        <taxon>Spermatophyta</taxon>
        <taxon>Magnoliopsida</taxon>
        <taxon>eudicotyledons</taxon>
        <taxon>Gunneridae</taxon>
        <taxon>Pentapetalae</taxon>
        <taxon>asterids</taxon>
        <taxon>lamiids</taxon>
        <taxon>Lamiales</taxon>
        <taxon>Pedaliaceae</taxon>
        <taxon>Sesamum</taxon>
    </lineage>
</organism>
<dbReference type="PANTHER" id="PTHR33790:SF1">
    <property type="entry name" value="PROTEIN EARLY RESPONSIVE TO DEHYDRATION 15"/>
    <property type="match status" value="1"/>
</dbReference>